<dbReference type="OrthoDB" id="47475at2759"/>
<dbReference type="InterPro" id="IPR015883">
    <property type="entry name" value="Glyco_hydro_20_cat"/>
</dbReference>
<protein>
    <recommendedName>
        <fullName evidence="3">beta-N-acetylhexosaminidase</fullName>
        <ecNumber evidence="3">3.2.1.52</ecNumber>
    </recommendedName>
</protein>
<comment type="catalytic activity">
    <reaction evidence="1">
        <text>Hydrolysis of terminal non-reducing N-acetyl-D-hexosamine residues in N-acetyl-beta-D-hexosaminides.</text>
        <dbReference type="EC" id="3.2.1.52"/>
    </reaction>
</comment>
<dbReference type="Proteomes" id="UP000031036">
    <property type="component" value="Unassembled WGS sequence"/>
</dbReference>
<dbReference type="Pfam" id="PF00728">
    <property type="entry name" value="Glyco_hydro_20"/>
    <property type="match status" value="1"/>
</dbReference>
<keyword evidence="4" id="KW-0378">Hydrolase</keyword>
<dbReference type="PANTHER" id="PTHR21040">
    <property type="entry name" value="BCDNA.GH04120"/>
    <property type="match status" value="1"/>
</dbReference>
<name>A0A0B2W4W2_TOXCA</name>
<dbReference type="EMBL" id="JPKZ01000255">
    <property type="protein sequence ID" value="KHN88285.1"/>
    <property type="molecule type" value="Genomic_DNA"/>
</dbReference>
<comment type="similarity">
    <text evidence="2">Belongs to the glycosyl hydrolase 20 family.</text>
</comment>
<dbReference type="GO" id="GO:0005975">
    <property type="term" value="P:carbohydrate metabolic process"/>
    <property type="evidence" value="ECO:0007669"/>
    <property type="project" value="InterPro"/>
</dbReference>
<proteinExistence type="inferred from homology"/>
<comment type="caution">
    <text evidence="6">The sequence shown here is derived from an EMBL/GenBank/DDBJ whole genome shotgun (WGS) entry which is preliminary data.</text>
</comment>
<dbReference type="InterPro" id="IPR017853">
    <property type="entry name" value="GH"/>
</dbReference>
<dbReference type="Gene3D" id="3.20.20.80">
    <property type="entry name" value="Glycosidases"/>
    <property type="match status" value="2"/>
</dbReference>
<accession>A0A0B2W4W2</accession>
<evidence type="ECO:0000256" key="2">
    <source>
        <dbReference type="ARBA" id="ARBA00006285"/>
    </source>
</evidence>
<evidence type="ECO:0000313" key="7">
    <source>
        <dbReference type="Proteomes" id="UP000031036"/>
    </source>
</evidence>
<keyword evidence="7" id="KW-1185">Reference proteome</keyword>
<dbReference type="PANTHER" id="PTHR21040:SF8">
    <property type="entry name" value="BCDNA.GH04120"/>
    <property type="match status" value="1"/>
</dbReference>
<dbReference type="GO" id="GO:0004563">
    <property type="term" value="F:beta-N-acetylhexosaminidase activity"/>
    <property type="evidence" value="ECO:0007669"/>
    <property type="project" value="UniProtKB-EC"/>
</dbReference>
<sequence>MECFRRKRLFRQILVAFLICYVAWLAPNTVAHLRGNSNIFLPKGVDQYPMFIDGSFVPANRIFHLDLKGAPPRMKYWEELIPFIRAIGATGILLEYEDMFPYSGRLGRLKSANAYTEGELLRILTLARSNNLEIIPLVQTLGHLEWILKYKEFAKYRESEQYPQPNTVAHLRGNSNIFLPKGVDQYPMFIDGSFVPANRIFHLDLKGAPPRMKYWEELIPFIRAIGATGILLEYEDMFPYSANRIFHLDLKGAPPRMKYWEELIPFIRAIGATGILLEYEDMFPYSGRLGRLKSANAYTEGELLRILTLARSNNLEIIPLVQTLGHLEWILKYKEFAKYRESEQYPQVICLGDDEAVNLVLEALAQVTRVHKDIGINFFHIGGDEVFQIGMCESDKKVMEEMGWGHDQLLVHHFMRIAKYVKANVEGVRIVMWHDMLVGVSQELIKQIGLNLLVEPVVWQYAEDLDQSLNNDLWPSLAINFHYIWAASAFKGADGPSQYILNLPHYLKNHVSWMKQMNDVYEQFLQFRGVFVTGWQRFDHFAVLCELLPVSLVSAAFNFAVLKNGPSNDIGKLPVAILVREAERVLKCKLAPMDVFGSEDRDFEHCFFPGRGVYAAINHLHRNLRSVEEKVFKDYRVLGWLSDFNDRYEYTQVWYLSEVRRKVLDYMHFLRRATGFVKEAMIPIFFEDTIQEFVIQYINPTMDRLQKLLERIEKLSKLRDFPRLTFQTTDDLRRQS</sequence>
<gene>
    <name evidence="6" type="primary">Hexdc</name>
    <name evidence="6" type="ORF">Tcan_13753</name>
</gene>
<dbReference type="SUPFAM" id="SSF51445">
    <property type="entry name" value="(Trans)glycosidases"/>
    <property type="match status" value="2"/>
</dbReference>
<feature type="domain" description="Glycoside hydrolase family 20 catalytic" evidence="5">
    <location>
        <begin position="294"/>
        <end position="446"/>
    </location>
</feature>
<evidence type="ECO:0000313" key="6">
    <source>
        <dbReference type="EMBL" id="KHN88285.1"/>
    </source>
</evidence>
<dbReference type="AlphaFoldDB" id="A0A0B2W4W2"/>
<evidence type="ECO:0000256" key="3">
    <source>
        <dbReference type="ARBA" id="ARBA00012663"/>
    </source>
</evidence>
<organism evidence="6 7">
    <name type="scientific">Toxocara canis</name>
    <name type="common">Canine roundworm</name>
    <dbReference type="NCBI Taxonomy" id="6265"/>
    <lineage>
        <taxon>Eukaryota</taxon>
        <taxon>Metazoa</taxon>
        <taxon>Ecdysozoa</taxon>
        <taxon>Nematoda</taxon>
        <taxon>Chromadorea</taxon>
        <taxon>Rhabditida</taxon>
        <taxon>Spirurina</taxon>
        <taxon>Ascaridomorpha</taxon>
        <taxon>Ascaridoidea</taxon>
        <taxon>Toxocaridae</taxon>
        <taxon>Toxocara</taxon>
    </lineage>
</organism>
<dbReference type="EC" id="3.2.1.52" evidence="3"/>
<dbReference type="InterPro" id="IPR038901">
    <property type="entry name" value="HEXDC-like"/>
</dbReference>
<dbReference type="STRING" id="6265.A0A0B2W4W2"/>
<evidence type="ECO:0000256" key="4">
    <source>
        <dbReference type="ARBA" id="ARBA00022801"/>
    </source>
</evidence>
<evidence type="ECO:0000259" key="5">
    <source>
        <dbReference type="Pfam" id="PF00728"/>
    </source>
</evidence>
<dbReference type="OMA" id="MKYWEEL"/>
<evidence type="ECO:0000256" key="1">
    <source>
        <dbReference type="ARBA" id="ARBA00001231"/>
    </source>
</evidence>
<reference evidence="6 7" key="1">
    <citation type="submission" date="2014-11" db="EMBL/GenBank/DDBJ databases">
        <title>Genetic blueprint of the zoonotic pathogen Toxocara canis.</title>
        <authorList>
            <person name="Zhu X.-Q."/>
            <person name="Korhonen P.K."/>
            <person name="Cai H."/>
            <person name="Young N.D."/>
            <person name="Nejsum P."/>
            <person name="von Samson-Himmelstjerna G."/>
            <person name="Boag P.R."/>
            <person name="Tan P."/>
            <person name="Li Q."/>
            <person name="Min J."/>
            <person name="Yang Y."/>
            <person name="Wang X."/>
            <person name="Fang X."/>
            <person name="Hall R.S."/>
            <person name="Hofmann A."/>
            <person name="Sternberg P.W."/>
            <person name="Jex A.R."/>
            <person name="Gasser R.B."/>
        </authorList>
    </citation>
    <scope>NUCLEOTIDE SEQUENCE [LARGE SCALE GENOMIC DNA]</scope>
    <source>
        <strain evidence="6">PN_DK_2014</strain>
    </source>
</reference>
<dbReference type="CDD" id="cd06565">
    <property type="entry name" value="GH20_GcnA-like"/>
    <property type="match status" value="1"/>
</dbReference>